<keyword evidence="2" id="KW-1185">Reference proteome</keyword>
<proteinExistence type="predicted"/>
<organism evidence="1 2">
    <name type="scientific">Zingiber officinale</name>
    <name type="common">Ginger</name>
    <name type="synonym">Amomum zingiber</name>
    <dbReference type="NCBI Taxonomy" id="94328"/>
    <lineage>
        <taxon>Eukaryota</taxon>
        <taxon>Viridiplantae</taxon>
        <taxon>Streptophyta</taxon>
        <taxon>Embryophyta</taxon>
        <taxon>Tracheophyta</taxon>
        <taxon>Spermatophyta</taxon>
        <taxon>Magnoliopsida</taxon>
        <taxon>Liliopsida</taxon>
        <taxon>Zingiberales</taxon>
        <taxon>Zingiberaceae</taxon>
        <taxon>Zingiber</taxon>
    </lineage>
</organism>
<dbReference type="AlphaFoldDB" id="A0A8J5IK52"/>
<reference evidence="1 2" key="1">
    <citation type="submission" date="2020-08" db="EMBL/GenBank/DDBJ databases">
        <title>Plant Genome Project.</title>
        <authorList>
            <person name="Zhang R.-G."/>
        </authorList>
    </citation>
    <scope>NUCLEOTIDE SEQUENCE [LARGE SCALE GENOMIC DNA]</scope>
    <source>
        <tissue evidence="1">Rhizome</tissue>
    </source>
</reference>
<sequence length="314" mass="35383">MEEEDWRLEMLGRFHQGRRGLGMLDRFCEGLEILDRFREVRRGLGMLGRFCEGLEILGRFREVGRGLGMLGRFCEGLEILGRFREGRKGAVLEKEAASTAEQEAVCRITKALKIAETTTSEGRYAPKSGDKPFARRATVIILVSACGDRVSTSNVGKTDTKLLGARQPATGQVFVMHIEQAEPDNTLITVKDVKLQLQKNIMQANPYCVANTGVQHYFGHGLVNPIWELRLISGREGWSKSREEEDWRLEMLGRFREGRSGVGMLGRFCEGLEILNIFREGRRGLGMLDRFCEELEILGRFRGLCWADFGGCVG</sequence>
<accession>A0A8J5IK52</accession>
<protein>
    <submittedName>
        <fullName evidence="1">Uncharacterized protein</fullName>
    </submittedName>
</protein>
<dbReference type="Proteomes" id="UP000734854">
    <property type="component" value="Unassembled WGS sequence"/>
</dbReference>
<name>A0A8J5IK52_ZINOF</name>
<evidence type="ECO:0000313" key="1">
    <source>
        <dbReference type="EMBL" id="KAG6536419.1"/>
    </source>
</evidence>
<evidence type="ECO:0000313" key="2">
    <source>
        <dbReference type="Proteomes" id="UP000734854"/>
    </source>
</evidence>
<dbReference type="EMBL" id="JACMSC010000001">
    <property type="protein sequence ID" value="KAG6536419.1"/>
    <property type="molecule type" value="Genomic_DNA"/>
</dbReference>
<comment type="caution">
    <text evidence="1">The sequence shown here is derived from an EMBL/GenBank/DDBJ whole genome shotgun (WGS) entry which is preliminary data.</text>
</comment>
<gene>
    <name evidence="1" type="ORF">ZIOFF_001475</name>
</gene>